<keyword evidence="1" id="KW-0472">Membrane</keyword>
<feature type="transmembrane region" description="Helical" evidence="1">
    <location>
        <begin position="45"/>
        <end position="65"/>
    </location>
</feature>
<accession>A0A8S5SPH7</accession>
<sequence>MKINWKVRIRNPYFWVGLLGVILSAMGVSADMFTSWDIVIAQAKALISNPFMIGSVIMAVLGTLIDPTTAGVADSQRALGYNAPNNDKK</sequence>
<protein>
    <submittedName>
        <fullName evidence="2">Holin</fullName>
    </submittedName>
</protein>
<dbReference type="InterPro" id="IPR006485">
    <property type="entry name" value="Phage-like_holin"/>
</dbReference>
<proteinExistence type="predicted"/>
<name>A0A8S5SPH7_9VIRU</name>
<evidence type="ECO:0000256" key="1">
    <source>
        <dbReference type="SAM" id="Phobius"/>
    </source>
</evidence>
<dbReference type="NCBIfam" id="TIGR01598">
    <property type="entry name" value="holin_phiLC3"/>
    <property type="match status" value="1"/>
</dbReference>
<reference evidence="2" key="1">
    <citation type="journal article" date="2021" name="Proc. Natl. Acad. Sci. U.S.A.">
        <title>A Catalog of Tens of Thousands of Viruses from Human Metagenomes Reveals Hidden Associations with Chronic Diseases.</title>
        <authorList>
            <person name="Tisza M.J."/>
            <person name="Buck C.B."/>
        </authorList>
    </citation>
    <scope>NUCLEOTIDE SEQUENCE</scope>
    <source>
        <strain evidence="2">CtPjm15</strain>
    </source>
</reference>
<dbReference type="EMBL" id="BK032645">
    <property type="protein sequence ID" value="DAF52965.1"/>
    <property type="molecule type" value="Genomic_DNA"/>
</dbReference>
<keyword evidence="1" id="KW-0812">Transmembrane</keyword>
<keyword evidence="1" id="KW-1133">Transmembrane helix</keyword>
<dbReference type="Pfam" id="PF04531">
    <property type="entry name" value="Phage_holin_1"/>
    <property type="match status" value="1"/>
</dbReference>
<evidence type="ECO:0000313" key="2">
    <source>
        <dbReference type="EMBL" id="DAF52965.1"/>
    </source>
</evidence>
<feature type="transmembrane region" description="Helical" evidence="1">
    <location>
        <begin position="12"/>
        <end position="33"/>
    </location>
</feature>
<organism evidence="2">
    <name type="scientific">Phage sp. ctPjm15</name>
    <dbReference type="NCBI Taxonomy" id="2828006"/>
    <lineage>
        <taxon>Viruses</taxon>
    </lineage>
</organism>